<dbReference type="AlphaFoldDB" id="A0AAW1PFV0"/>
<feature type="compositionally biased region" description="Polar residues" evidence="1">
    <location>
        <begin position="145"/>
        <end position="156"/>
    </location>
</feature>
<reference evidence="2 3" key="1">
    <citation type="journal article" date="2024" name="Nat. Commun.">
        <title>Phylogenomics reveals the evolutionary origins of lichenization in chlorophyte algae.</title>
        <authorList>
            <person name="Puginier C."/>
            <person name="Libourel C."/>
            <person name="Otte J."/>
            <person name="Skaloud P."/>
            <person name="Haon M."/>
            <person name="Grisel S."/>
            <person name="Petersen M."/>
            <person name="Berrin J.G."/>
            <person name="Delaux P.M."/>
            <person name="Dal Grande F."/>
            <person name="Keller J."/>
        </authorList>
    </citation>
    <scope>NUCLEOTIDE SEQUENCE [LARGE SCALE GENOMIC DNA]</scope>
    <source>
        <strain evidence="2 3">SAG 2036</strain>
    </source>
</reference>
<organism evidence="2 3">
    <name type="scientific">Symbiochloris irregularis</name>
    <dbReference type="NCBI Taxonomy" id="706552"/>
    <lineage>
        <taxon>Eukaryota</taxon>
        <taxon>Viridiplantae</taxon>
        <taxon>Chlorophyta</taxon>
        <taxon>core chlorophytes</taxon>
        <taxon>Trebouxiophyceae</taxon>
        <taxon>Trebouxiales</taxon>
        <taxon>Trebouxiaceae</taxon>
        <taxon>Symbiochloris</taxon>
    </lineage>
</organism>
<evidence type="ECO:0000313" key="2">
    <source>
        <dbReference type="EMBL" id="KAK9807154.1"/>
    </source>
</evidence>
<feature type="region of interest" description="Disordered" evidence="1">
    <location>
        <begin position="38"/>
        <end position="86"/>
    </location>
</feature>
<accession>A0AAW1PFV0</accession>
<proteinExistence type="predicted"/>
<dbReference type="Proteomes" id="UP001465755">
    <property type="component" value="Unassembled WGS sequence"/>
</dbReference>
<dbReference type="EMBL" id="JALJOQ010000033">
    <property type="protein sequence ID" value="KAK9807154.1"/>
    <property type="molecule type" value="Genomic_DNA"/>
</dbReference>
<comment type="caution">
    <text evidence="2">The sequence shown here is derived from an EMBL/GenBank/DDBJ whole genome shotgun (WGS) entry which is preliminary data.</text>
</comment>
<evidence type="ECO:0000256" key="1">
    <source>
        <dbReference type="SAM" id="MobiDB-lite"/>
    </source>
</evidence>
<evidence type="ECO:0000313" key="3">
    <source>
        <dbReference type="Proteomes" id="UP001465755"/>
    </source>
</evidence>
<gene>
    <name evidence="2" type="ORF">WJX73_001083</name>
</gene>
<name>A0AAW1PFV0_9CHLO</name>
<sequence length="319" mass="34145">MVGIRQLRELQSLIPFSWDERLEDHPAGAAALKDFQTAFQWQERPKRRSTLSQPASGRPAKRPRAKARSVPQNSEQPSHHGHEEEVGGLPNILQECHCSPRASLEEEAEQMEHEFSPVSSGQTSPERSLQARSDTGPIEDKGMGASSQETDQEENTPFNLQARPSAATGQHGTPIARIAQDSGDCAMSLSAASNRSSQSLVQLPRMQLRSSSRLREATKGKVSVATPSVAGAETAVATRKLAEAGGRQRHCQIAQEPSPGADANALLQEYSSQIPRASNQAAEVSATGVSLNVGIGESGAYASTTCGLSDTLRRGLHLL</sequence>
<feature type="compositionally biased region" description="Polar residues" evidence="1">
    <location>
        <begin position="117"/>
        <end position="133"/>
    </location>
</feature>
<keyword evidence="3" id="KW-1185">Reference proteome</keyword>
<feature type="region of interest" description="Disordered" evidence="1">
    <location>
        <begin position="103"/>
        <end position="156"/>
    </location>
</feature>
<protein>
    <submittedName>
        <fullName evidence="2">Uncharacterized protein</fullName>
    </submittedName>
</protein>